<organism evidence="1 2">
    <name type="scientific">Trifolium medium</name>
    <dbReference type="NCBI Taxonomy" id="97028"/>
    <lineage>
        <taxon>Eukaryota</taxon>
        <taxon>Viridiplantae</taxon>
        <taxon>Streptophyta</taxon>
        <taxon>Embryophyta</taxon>
        <taxon>Tracheophyta</taxon>
        <taxon>Spermatophyta</taxon>
        <taxon>Magnoliopsida</taxon>
        <taxon>eudicotyledons</taxon>
        <taxon>Gunneridae</taxon>
        <taxon>Pentapetalae</taxon>
        <taxon>rosids</taxon>
        <taxon>fabids</taxon>
        <taxon>Fabales</taxon>
        <taxon>Fabaceae</taxon>
        <taxon>Papilionoideae</taxon>
        <taxon>50 kb inversion clade</taxon>
        <taxon>NPAAA clade</taxon>
        <taxon>Hologalegina</taxon>
        <taxon>IRL clade</taxon>
        <taxon>Trifolieae</taxon>
        <taxon>Trifolium</taxon>
    </lineage>
</organism>
<evidence type="ECO:0000313" key="2">
    <source>
        <dbReference type="Proteomes" id="UP000265520"/>
    </source>
</evidence>
<name>A0A392SQS8_9FABA</name>
<dbReference type="EMBL" id="LXQA010421443">
    <property type="protein sequence ID" value="MCI50757.1"/>
    <property type="molecule type" value="Genomic_DNA"/>
</dbReference>
<keyword evidence="2" id="KW-1185">Reference proteome</keyword>
<comment type="caution">
    <text evidence="1">The sequence shown here is derived from an EMBL/GenBank/DDBJ whole genome shotgun (WGS) entry which is preliminary data.</text>
</comment>
<reference evidence="1 2" key="1">
    <citation type="journal article" date="2018" name="Front. Plant Sci.">
        <title>Red Clover (Trifolium pratense) and Zigzag Clover (T. medium) - A Picture of Genomic Similarities and Differences.</title>
        <authorList>
            <person name="Dluhosova J."/>
            <person name="Istvanek J."/>
            <person name="Nedelnik J."/>
            <person name="Repkova J."/>
        </authorList>
    </citation>
    <scope>NUCLEOTIDE SEQUENCE [LARGE SCALE GENOMIC DNA]</scope>
    <source>
        <strain evidence="2">cv. 10/8</strain>
        <tissue evidence="1">Leaf</tissue>
    </source>
</reference>
<dbReference type="Proteomes" id="UP000265520">
    <property type="component" value="Unassembled WGS sequence"/>
</dbReference>
<accession>A0A392SQS8</accession>
<proteinExistence type="predicted"/>
<dbReference type="AlphaFoldDB" id="A0A392SQS8"/>
<evidence type="ECO:0000313" key="1">
    <source>
        <dbReference type="EMBL" id="MCI50757.1"/>
    </source>
</evidence>
<feature type="non-terminal residue" evidence="1">
    <location>
        <position position="86"/>
    </location>
</feature>
<sequence length="86" mass="9609">VVYSLWISEEKGFEPVLIHGGRDEEQELSWVESSNFPAEAREDVGVVSGGSVEEGEEEDKVDFQPCQQLEQEVRQVGDGEVTVLKE</sequence>
<protein>
    <submittedName>
        <fullName evidence="1">Uncharacterized protein</fullName>
    </submittedName>
</protein>
<feature type="non-terminal residue" evidence="1">
    <location>
        <position position="1"/>
    </location>
</feature>